<organism evidence="4">
    <name type="scientific">Nothobranchius korthausae</name>
    <dbReference type="NCBI Taxonomy" id="1143690"/>
    <lineage>
        <taxon>Eukaryota</taxon>
        <taxon>Metazoa</taxon>
        <taxon>Chordata</taxon>
        <taxon>Craniata</taxon>
        <taxon>Vertebrata</taxon>
        <taxon>Euteleostomi</taxon>
        <taxon>Actinopterygii</taxon>
        <taxon>Neopterygii</taxon>
        <taxon>Teleostei</taxon>
        <taxon>Neoteleostei</taxon>
        <taxon>Acanthomorphata</taxon>
        <taxon>Ovalentaria</taxon>
        <taxon>Atherinomorphae</taxon>
        <taxon>Cyprinodontiformes</taxon>
        <taxon>Nothobranchiidae</taxon>
        <taxon>Nothobranchius</taxon>
    </lineage>
</organism>
<feature type="signal peptide" evidence="2">
    <location>
        <begin position="1"/>
        <end position="31"/>
    </location>
</feature>
<proteinExistence type="predicted"/>
<accession>A0A1A8G5Q1</accession>
<name>A0A1A8G5Q1_9TELE</name>
<reference evidence="4" key="2">
    <citation type="submission" date="2016-06" db="EMBL/GenBank/DDBJ databases">
        <title>The genome of a short-lived fish provides insights into sex chromosome evolution and the genetic control of aging.</title>
        <authorList>
            <person name="Reichwald K."/>
            <person name="Felder M."/>
            <person name="Petzold A."/>
            <person name="Koch P."/>
            <person name="Groth M."/>
            <person name="Platzer M."/>
        </authorList>
    </citation>
    <scope>NUCLEOTIDE SEQUENCE</scope>
    <source>
        <tissue evidence="4">Brain</tissue>
    </source>
</reference>
<keyword evidence="2" id="KW-0732">Signal</keyword>
<protein>
    <submittedName>
        <fullName evidence="4">Si:ch211-93g21.1</fullName>
    </submittedName>
</protein>
<dbReference type="PANTHER" id="PTHR14334">
    <property type="entry name" value="B-CELL ANTIGEN RECEPTOR COMPLEX-ASSOCIATED PROTEIN"/>
    <property type="match status" value="1"/>
</dbReference>
<feature type="domain" description="Ig-like" evidence="3">
    <location>
        <begin position="30"/>
        <end position="130"/>
    </location>
</feature>
<dbReference type="EMBL" id="HAEB01019896">
    <property type="protein sequence ID" value="SBQ66423.1"/>
    <property type="molecule type" value="Transcribed_RNA"/>
</dbReference>
<dbReference type="SMART" id="SM00408">
    <property type="entry name" value="IGc2"/>
    <property type="match status" value="2"/>
</dbReference>
<dbReference type="GO" id="GO:0030183">
    <property type="term" value="P:B cell differentiation"/>
    <property type="evidence" value="ECO:0007669"/>
    <property type="project" value="TreeGrafter"/>
</dbReference>
<dbReference type="Pfam" id="PF13927">
    <property type="entry name" value="Ig_3"/>
    <property type="match status" value="2"/>
</dbReference>
<dbReference type="InterPro" id="IPR003599">
    <property type="entry name" value="Ig_sub"/>
</dbReference>
<dbReference type="SUPFAM" id="SSF48726">
    <property type="entry name" value="Immunoglobulin"/>
    <property type="match status" value="2"/>
</dbReference>
<dbReference type="SMART" id="SM00409">
    <property type="entry name" value="IG"/>
    <property type="match status" value="2"/>
</dbReference>
<feature type="chain" id="PRO_5008370464" evidence="2">
    <location>
        <begin position="32"/>
        <end position="265"/>
    </location>
</feature>
<feature type="domain" description="Ig-like" evidence="3">
    <location>
        <begin position="139"/>
        <end position="246"/>
    </location>
</feature>
<dbReference type="AlphaFoldDB" id="A0A1A8G5Q1"/>
<dbReference type="Gene3D" id="2.60.40.10">
    <property type="entry name" value="Immunoglobulins"/>
    <property type="match status" value="2"/>
</dbReference>
<dbReference type="GO" id="GO:0019815">
    <property type="term" value="C:B cell receptor complex"/>
    <property type="evidence" value="ECO:0007669"/>
    <property type="project" value="TreeGrafter"/>
</dbReference>
<sequence>MNQSGKMKLLLRSVLLSSLCTLSSWSVSSEALVVSQSPDVSVSEGETVTVTCCWGNKTRVHVSWLKDQTLIRNETVNIQSQKSPNQLRNCTVLSFQGITRNDSGRYVCKVIVEIPILTSVEGNGTTITVTAGRNRTDNPTGGVSSEALVVSQSPDVSVSEGETVTVTCCWGNKTRVHVSWLKDQTLIRNETVNIQSQKSPNQLRNCTVLSFQGITRNDSGRYVCKVIVEIPILTSVEGNGTTITVTAGRNRTDNPTGACKYFICS</sequence>
<keyword evidence="1" id="KW-0393">Immunoglobulin domain</keyword>
<dbReference type="GO" id="GO:0009897">
    <property type="term" value="C:external side of plasma membrane"/>
    <property type="evidence" value="ECO:0007669"/>
    <property type="project" value="TreeGrafter"/>
</dbReference>
<dbReference type="InterPro" id="IPR013783">
    <property type="entry name" value="Ig-like_fold"/>
</dbReference>
<dbReference type="InterPro" id="IPR007110">
    <property type="entry name" value="Ig-like_dom"/>
</dbReference>
<dbReference type="InterPro" id="IPR036179">
    <property type="entry name" value="Ig-like_dom_sf"/>
</dbReference>
<evidence type="ECO:0000259" key="3">
    <source>
        <dbReference type="PROSITE" id="PS50835"/>
    </source>
</evidence>
<dbReference type="PROSITE" id="PS50835">
    <property type="entry name" value="IG_LIKE"/>
    <property type="match status" value="2"/>
</dbReference>
<evidence type="ECO:0000313" key="4">
    <source>
        <dbReference type="EMBL" id="SBQ66423.1"/>
    </source>
</evidence>
<evidence type="ECO:0000256" key="1">
    <source>
        <dbReference type="ARBA" id="ARBA00023319"/>
    </source>
</evidence>
<reference evidence="4" key="1">
    <citation type="submission" date="2016-05" db="EMBL/GenBank/DDBJ databases">
        <authorList>
            <person name="Lavstsen T."/>
            <person name="Jespersen J.S."/>
        </authorList>
    </citation>
    <scope>NUCLEOTIDE SEQUENCE</scope>
    <source>
        <tissue evidence="4">Brain</tissue>
    </source>
</reference>
<gene>
    <name evidence="4" type="primary">SI:CH211-93G21.1</name>
</gene>
<evidence type="ECO:0000256" key="2">
    <source>
        <dbReference type="SAM" id="SignalP"/>
    </source>
</evidence>
<dbReference type="GO" id="GO:0050853">
    <property type="term" value="P:B cell receptor signaling pathway"/>
    <property type="evidence" value="ECO:0007669"/>
    <property type="project" value="TreeGrafter"/>
</dbReference>
<dbReference type="InterPro" id="IPR003598">
    <property type="entry name" value="Ig_sub2"/>
</dbReference>